<accession>A0A543G825</accession>
<evidence type="ECO:0000313" key="2">
    <source>
        <dbReference type="Proteomes" id="UP000320773"/>
    </source>
</evidence>
<dbReference type="AlphaFoldDB" id="A0A543G825"/>
<reference evidence="1 2" key="1">
    <citation type="submission" date="2019-06" db="EMBL/GenBank/DDBJ databases">
        <title>Genomic Encyclopedia of Archaeal and Bacterial Type Strains, Phase II (KMG-II): from individual species to whole genera.</title>
        <authorList>
            <person name="Goeker M."/>
        </authorList>
    </citation>
    <scope>NUCLEOTIDE SEQUENCE [LARGE SCALE GENOMIC DNA]</scope>
    <source>
        <strain evidence="1 2">DSM 24789</strain>
    </source>
</reference>
<protein>
    <submittedName>
        <fullName evidence="1">DKNYY family protein</fullName>
    </submittedName>
</protein>
<comment type="caution">
    <text evidence="1">The sequence shown here is derived from an EMBL/GenBank/DDBJ whole genome shotgun (WGS) entry which is preliminary data.</text>
</comment>
<dbReference type="Proteomes" id="UP000320773">
    <property type="component" value="Unassembled WGS sequence"/>
</dbReference>
<gene>
    <name evidence="1" type="ORF">BC670_3272</name>
</gene>
<sequence>MNITGIYNIDNQVILKRFYKKGFHELGSHLFYLPEMPSDDEVEKLKNEIFLKEDQLDISGVGLEVIHQYFVEDNLNSYCAWVKNKNYLYYISISYKTKSFGEVVIKKTSLKPKFFDEIEVIDKDFIKTKSEVFYLGKKIVGADGVSFKNTISEFFYEDKNRIYSFLNFRIHILEKQQDTNYFFIPYCDCFASEQAIYRLDNWTDKMEQVSGDFTGTLFYNNLEIIFSILYPELSERECIDLREKVGYMKNYETIFQTIFPDVKAVWNKQ</sequence>
<name>A0A543G825_9FLAO</name>
<dbReference type="RefSeq" id="WP_089080375.1">
    <property type="nucleotide sequence ID" value="NZ_VFPJ01000001.1"/>
</dbReference>
<proteinExistence type="predicted"/>
<organism evidence="1 2">
    <name type="scientific">Flavobacterium branchiophilum</name>
    <dbReference type="NCBI Taxonomy" id="55197"/>
    <lineage>
        <taxon>Bacteria</taxon>
        <taxon>Pseudomonadati</taxon>
        <taxon>Bacteroidota</taxon>
        <taxon>Flavobacteriia</taxon>
        <taxon>Flavobacteriales</taxon>
        <taxon>Flavobacteriaceae</taxon>
        <taxon>Flavobacterium</taxon>
    </lineage>
</organism>
<dbReference type="EMBL" id="VFPJ01000001">
    <property type="protein sequence ID" value="TQM42232.1"/>
    <property type="molecule type" value="Genomic_DNA"/>
</dbReference>
<evidence type="ECO:0000313" key="1">
    <source>
        <dbReference type="EMBL" id="TQM42232.1"/>
    </source>
</evidence>